<gene>
    <name evidence="2" type="ORF">A4U43_C04F9290</name>
</gene>
<accession>A0A5P1F4X1</accession>
<dbReference type="AlphaFoldDB" id="A0A5P1F4X1"/>
<organism evidence="2 3">
    <name type="scientific">Asparagus officinalis</name>
    <name type="common">Garden asparagus</name>
    <dbReference type="NCBI Taxonomy" id="4686"/>
    <lineage>
        <taxon>Eukaryota</taxon>
        <taxon>Viridiplantae</taxon>
        <taxon>Streptophyta</taxon>
        <taxon>Embryophyta</taxon>
        <taxon>Tracheophyta</taxon>
        <taxon>Spermatophyta</taxon>
        <taxon>Magnoliopsida</taxon>
        <taxon>Liliopsida</taxon>
        <taxon>Asparagales</taxon>
        <taxon>Asparagaceae</taxon>
        <taxon>Asparagoideae</taxon>
        <taxon>Asparagus</taxon>
    </lineage>
</organism>
<protein>
    <submittedName>
        <fullName evidence="2">Uncharacterized protein</fullName>
    </submittedName>
</protein>
<evidence type="ECO:0000256" key="1">
    <source>
        <dbReference type="SAM" id="MobiDB-lite"/>
    </source>
</evidence>
<reference evidence="3" key="1">
    <citation type="journal article" date="2017" name="Nat. Commun.">
        <title>The asparagus genome sheds light on the origin and evolution of a young Y chromosome.</title>
        <authorList>
            <person name="Harkess A."/>
            <person name="Zhou J."/>
            <person name="Xu C."/>
            <person name="Bowers J.E."/>
            <person name="Van der Hulst R."/>
            <person name="Ayyampalayam S."/>
            <person name="Mercati F."/>
            <person name="Riccardi P."/>
            <person name="McKain M.R."/>
            <person name="Kakrana A."/>
            <person name="Tang H."/>
            <person name="Ray J."/>
            <person name="Groenendijk J."/>
            <person name="Arikit S."/>
            <person name="Mathioni S.M."/>
            <person name="Nakano M."/>
            <person name="Shan H."/>
            <person name="Telgmann-Rauber A."/>
            <person name="Kanno A."/>
            <person name="Yue Z."/>
            <person name="Chen H."/>
            <person name="Li W."/>
            <person name="Chen Y."/>
            <person name="Xu X."/>
            <person name="Zhang Y."/>
            <person name="Luo S."/>
            <person name="Chen H."/>
            <person name="Gao J."/>
            <person name="Mao Z."/>
            <person name="Pires J.C."/>
            <person name="Luo M."/>
            <person name="Kudrna D."/>
            <person name="Wing R.A."/>
            <person name="Meyers B.C."/>
            <person name="Yi K."/>
            <person name="Kong H."/>
            <person name="Lavrijsen P."/>
            <person name="Sunseri F."/>
            <person name="Falavigna A."/>
            <person name="Ye Y."/>
            <person name="Leebens-Mack J.H."/>
            <person name="Chen G."/>
        </authorList>
    </citation>
    <scope>NUCLEOTIDE SEQUENCE [LARGE SCALE GENOMIC DNA]</scope>
    <source>
        <strain evidence="3">cv. DH0086</strain>
    </source>
</reference>
<keyword evidence="3" id="KW-1185">Reference proteome</keyword>
<evidence type="ECO:0000313" key="2">
    <source>
        <dbReference type="EMBL" id="ONK71500.1"/>
    </source>
</evidence>
<dbReference type="EMBL" id="CM007384">
    <property type="protein sequence ID" value="ONK71500.1"/>
    <property type="molecule type" value="Genomic_DNA"/>
</dbReference>
<evidence type="ECO:0000313" key="3">
    <source>
        <dbReference type="Proteomes" id="UP000243459"/>
    </source>
</evidence>
<proteinExistence type="predicted"/>
<feature type="region of interest" description="Disordered" evidence="1">
    <location>
        <begin position="1"/>
        <end position="61"/>
    </location>
</feature>
<dbReference type="Gramene" id="ONK71500">
    <property type="protein sequence ID" value="ONK71500"/>
    <property type="gene ID" value="A4U43_C04F9290"/>
</dbReference>
<dbReference type="Proteomes" id="UP000243459">
    <property type="component" value="Chromosome 4"/>
</dbReference>
<sequence length="157" mass="17251">MGRIDESSPSKEITTLTVEEDVVDPSTIPKVSRRPGKEPIGVDDGIEGRAETPSDQIENGADRRILEDMPNRLFFGPARRRDNTTGGLTLAFKRTEPKHCLGSRSLIFSCSWHLSPRGLAGRQEKAGHFPSLHLDILGTLKGDSREPNPNTSWAVGH</sequence>
<name>A0A5P1F4X1_ASPOF</name>